<name>A0AAV9KKI0_9SOLN</name>
<sequence>MPYAIYKHVGLGEPKATTMRLLLEDRSIKHLVGILYDILVKVDRFIFPADFVILDCEIDAKIPIILGKPFLATGRALVDVESGKLKFRVNNDEVPFNICKSMKQPSDIHVASTDNVIDEAVESVSHLMRKNEPLESVVANYDESKVQGYDEVVAALSGLRVYARNPIKLDIDLKNRESPPVKPPTEEPPNMELKALPSHLKHLFLGANNTLPVIIAADLLERQVNLLIEVLQKHIKAIGWTIADIVGISPSICMYKIRLVNECNLAWTINGD</sequence>
<evidence type="ECO:0000313" key="1">
    <source>
        <dbReference type="EMBL" id="KAK4713951.1"/>
    </source>
</evidence>
<protein>
    <submittedName>
        <fullName evidence="1">Uncharacterized protein</fullName>
    </submittedName>
</protein>
<dbReference type="AlphaFoldDB" id="A0AAV9KKI0"/>
<evidence type="ECO:0000313" key="2">
    <source>
        <dbReference type="Proteomes" id="UP001311915"/>
    </source>
</evidence>
<dbReference type="EMBL" id="JAWPEI010000010">
    <property type="protein sequence ID" value="KAK4713951.1"/>
    <property type="molecule type" value="Genomic_DNA"/>
</dbReference>
<proteinExistence type="predicted"/>
<dbReference type="PANTHER" id="PTHR33067">
    <property type="entry name" value="RNA-DIRECTED DNA POLYMERASE-RELATED"/>
    <property type="match status" value="1"/>
</dbReference>
<gene>
    <name evidence="1" type="ORF">R3W88_019858</name>
</gene>
<reference evidence="1 2" key="1">
    <citation type="submission" date="2023-10" db="EMBL/GenBank/DDBJ databases">
        <title>Genome-Wide Identification Analysis in wild type Solanum Pinnatisectum Reveals Some Genes Defensing Phytophthora Infestans.</title>
        <authorList>
            <person name="Sun C."/>
        </authorList>
    </citation>
    <scope>NUCLEOTIDE SEQUENCE [LARGE SCALE GENOMIC DNA]</scope>
    <source>
        <strain evidence="1">LQN</strain>
        <tissue evidence="1">Leaf</tissue>
    </source>
</reference>
<keyword evidence="2" id="KW-1185">Reference proteome</keyword>
<organism evidence="1 2">
    <name type="scientific">Solanum pinnatisectum</name>
    <name type="common">tansyleaf nightshade</name>
    <dbReference type="NCBI Taxonomy" id="50273"/>
    <lineage>
        <taxon>Eukaryota</taxon>
        <taxon>Viridiplantae</taxon>
        <taxon>Streptophyta</taxon>
        <taxon>Embryophyta</taxon>
        <taxon>Tracheophyta</taxon>
        <taxon>Spermatophyta</taxon>
        <taxon>Magnoliopsida</taxon>
        <taxon>eudicotyledons</taxon>
        <taxon>Gunneridae</taxon>
        <taxon>Pentapetalae</taxon>
        <taxon>asterids</taxon>
        <taxon>lamiids</taxon>
        <taxon>Solanales</taxon>
        <taxon>Solanaceae</taxon>
        <taxon>Solanoideae</taxon>
        <taxon>Solaneae</taxon>
        <taxon>Solanum</taxon>
    </lineage>
</organism>
<dbReference type="Gene3D" id="2.40.70.10">
    <property type="entry name" value="Acid Proteases"/>
    <property type="match status" value="1"/>
</dbReference>
<dbReference type="InterPro" id="IPR021109">
    <property type="entry name" value="Peptidase_aspartic_dom_sf"/>
</dbReference>
<comment type="caution">
    <text evidence="1">The sequence shown here is derived from an EMBL/GenBank/DDBJ whole genome shotgun (WGS) entry which is preliminary data.</text>
</comment>
<accession>A0AAV9KKI0</accession>
<dbReference type="Proteomes" id="UP001311915">
    <property type="component" value="Unassembled WGS sequence"/>
</dbReference>
<dbReference type="PANTHER" id="PTHR33067:SF9">
    <property type="entry name" value="RNA-DIRECTED DNA POLYMERASE"/>
    <property type="match status" value="1"/>
</dbReference>